<dbReference type="PROSITE" id="PS50003">
    <property type="entry name" value="PH_DOMAIN"/>
    <property type="match status" value="1"/>
</dbReference>
<evidence type="ECO:0000313" key="2">
    <source>
        <dbReference type="EMBL" id="OHT17417.1"/>
    </source>
</evidence>
<evidence type="ECO:0000259" key="1">
    <source>
        <dbReference type="PROSITE" id="PS50003"/>
    </source>
</evidence>
<name>A0A1J4L1M4_9EUKA</name>
<dbReference type="RefSeq" id="XP_068370553.1">
    <property type="nucleotide sequence ID" value="XM_068496599.1"/>
</dbReference>
<comment type="caution">
    <text evidence="2">The sequence shown here is derived from an EMBL/GenBank/DDBJ whole genome shotgun (WGS) entry which is preliminary data.</text>
</comment>
<dbReference type="AlphaFoldDB" id="A0A1J4L1M4"/>
<dbReference type="InterPro" id="IPR001849">
    <property type="entry name" value="PH_domain"/>
</dbReference>
<evidence type="ECO:0000313" key="3">
    <source>
        <dbReference type="Proteomes" id="UP000179807"/>
    </source>
</evidence>
<sequence>MSQKQLLQYLNFICSPDEDTQRRGMTCLISTSVLQPQIILSGMNEIKLLITSLCVSKSPKWGTISSILLALTNTIKCVPDQIQDQMCTLISISKEITYSFLHSTSLDHAFRPHLFPFVNAISKAFQSGVTLNIEIFLKISEHCSIGFAPFASFLPVITSNLKTVINLISSCDSQYYPKLADPIESPDIDVTFFYVSIWAISMKTLINRPSAIQILMKHTKQLMELSNCEDAMFHEPCQFLLFCCRALQSQHEEIKQKSNLLLPILMDRLKFRENLVYKAIESQMKETQEKPKTFMVQRTVVEVLQKKGRNSKWKQFELILADEAKILLWTTHKNLLREGVALHMKDITEVKIIPNNRKEVDRDNVIKINTHKKEEYLIAFKTQQETIQWQNLIHALLANI</sequence>
<protein>
    <recommendedName>
        <fullName evidence="1">PH domain-containing protein</fullName>
    </recommendedName>
</protein>
<dbReference type="SUPFAM" id="SSF50729">
    <property type="entry name" value="PH domain-like"/>
    <property type="match status" value="1"/>
</dbReference>
<reference evidence="2" key="1">
    <citation type="submission" date="2016-10" db="EMBL/GenBank/DDBJ databases">
        <authorList>
            <person name="Benchimol M."/>
            <person name="Almeida L.G."/>
            <person name="Vasconcelos A.T."/>
            <person name="Perreira-Neves A."/>
            <person name="Rosa I.A."/>
            <person name="Tasca T."/>
            <person name="Bogo M.R."/>
            <person name="de Souza W."/>
        </authorList>
    </citation>
    <scope>NUCLEOTIDE SEQUENCE [LARGE SCALE GENOMIC DNA]</scope>
    <source>
        <strain evidence="2">K</strain>
    </source>
</reference>
<organism evidence="2 3">
    <name type="scientific">Tritrichomonas foetus</name>
    <dbReference type="NCBI Taxonomy" id="1144522"/>
    <lineage>
        <taxon>Eukaryota</taxon>
        <taxon>Metamonada</taxon>
        <taxon>Parabasalia</taxon>
        <taxon>Tritrichomonadida</taxon>
        <taxon>Tritrichomonadidae</taxon>
        <taxon>Tritrichomonas</taxon>
    </lineage>
</organism>
<dbReference type="OrthoDB" id="10422233at2759"/>
<dbReference type="EMBL" id="MLAK01000003">
    <property type="protein sequence ID" value="OHT17417.1"/>
    <property type="molecule type" value="Genomic_DNA"/>
</dbReference>
<dbReference type="InterPro" id="IPR011993">
    <property type="entry name" value="PH-like_dom_sf"/>
</dbReference>
<accession>A0A1J4L1M4</accession>
<feature type="domain" description="PH" evidence="1">
    <location>
        <begin position="297"/>
        <end position="398"/>
    </location>
</feature>
<proteinExistence type="predicted"/>
<dbReference type="Proteomes" id="UP000179807">
    <property type="component" value="Unassembled WGS sequence"/>
</dbReference>
<dbReference type="GeneID" id="94831303"/>
<dbReference type="VEuPathDB" id="TrichDB:TRFO_12373"/>
<gene>
    <name evidence="2" type="ORF">TRFO_12373</name>
</gene>
<dbReference type="Gene3D" id="2.30.29.30">
    <property type="entry name" value="Pleckstrin-homology domain (PH domain)/Phosphotyrosine-binding domain (PTB)"/>
    <property type="match status" value="1"/>
</dbReference>
<keyword evidence="3" id="KW-1185">Reference proteome</keyword>